<proteinExistence type="predicted"/>
<evidence type="ECO:0000256" key="5">
    <source>
        <dbReference type="ARBA" id="ARBA00023136"/>
    </source>
</evidence>
<accession>A0AA38IAI1</accession>
<feature type="chain" id="PRO_5041441993" evidence="9">
    <location>
        <begin position="19"/>
        <end position="554"/>
    </location>
</feature>
<protein>
    <submittedName>
        <fullName evidence="10">Uncharacterized protein</fullName>
    </submittedName>
</protein>
<evidence type="ECO:0000256" key="9">
    <source>
        <dbReference type="SAM" id="SignalP"/>
    </source>
</evidence>
<keyword evidence="9" id="KW-0732">Signal</keyword>
<dbReference type="AlphaFoldDB" id="A0AA38IAI1"/>
<evidence type="ECO:0000256" key="6">
    <source>
        <dbReference type="ARBA" id="ARBA00023170"/>
    </source>
</evidence>
<reference evidence="10" key="1">
    <citation type="journal article" date="2023" name="G3 (Bethesda)">
        <title>Whole genome assemblies of Zophobas morio and Tenebrio molitor.</title>
        <authorList>
            <person name="Kaur S."/>
            <person name="Stinson S.A."/>
            <person name="diCenzo G.C."/>
        </authorList>
    </citation>
    <scope>NUCLEOTIDE SEQUENCE</scope>
    <source>
        <strain evidence="10">QUZm001</strain>
    </source>
</reference>
<keyword evidence="7" id="KW-0325">Glycoprotein</keyword>
<feature type="transmembrane region" description="Helical" evidence="8">
    <location>
        <begin position="123"/>
        <end position="143"/>
    </location>
</feature>
<dbReference type="Proteomes" id="UP001168821">
    <property type="component" value="Unassembled WGS sequence"/>
</dbReference>
<evidence type="ECO:0000256" key="1">
    <source>
        <dbReference type="ARBA" id="ARBA00004651"/>
    </source>
</evidence>
<feature type="signal peptide" evidence="9">
    <location>
        <begin position="1"/>
        <end position="18"/>
    </location>
</feature>
<evidence type="ECO:0000256" key="7">
    <source>
        <dbReference type="ARBA" id="ARBA00023180"/>
    </source>
</evidence>
<dbReference type="PANTHER" id="PTHR42643">
    <property type="entry name" value="IONOTROPIC RECEPTOR 20A-RELATED"/>
    <property type="match status" value="1"/>
</dbReference>
<sequence>MVIIIILFKFLLLQTATSLKEFIQNHFYRETIVAINSSFNTIDVKLTFILYLKQPKILINTDNVANLEAFNNFIIIGPNATSLSSSINLIKHSINTKGRYLIIVEENTTEEETKSIFKTLFHFYIYNVVIYANWSILVTWYPYNRESRCGTVVNLVTKEKTENLFQNKIPKQFQDCYINVTWDELPFVIKIPFDKKNPGYSIRLLDTITEVLNITVIYLTKNVKYMSDKNATGLLRKHMIEKNIQMAFYVRYLPKPIGPEFELSVHYYETYLFFVLPPRRKILSSTDTLMVFSIHTWSLILVSVLAMAVLWQRLSECSLHTCVFQVIRLLLQGITQRVPHTTFARLVLTIFYFYILNLSWIYFSQLNGILNKPRYEPKISTIEELALSGKKLLFFDLYLPFFANRSDYNLIVKNRLNSEAPVLFHEKISYFARRLDHGIIESNLRLLFIKNYEHLNVVSKDKVSTIRSYLTVKKGFPLLDKINDVLLRIVESGFIAKWLSDSKVNINKTIVADYQYIEGHLDLDRIFGAFVLLGVGCLVSFSVFIAELVCKKCV</sequence>
<feature type="transmembrane region" description="Helical" evidence="8">
    <location>
        <begin position="289"/>
        <end position="311"/>
    </location>
</feature>
<dbReference type="GO" id="GO:0005886">
    <property type="term" value="C:plasma membrane"/>
    <property type="evidence" value="ECO:0007669"/>
    <property type="project" value="UniProtKB-SubCell"/>
</dbReference>
<dbReference type="SUPFAM" id="SSF53850">
    <property type="entry name" value="Periplasmic binding protein-like II"/>
    <property type="match status" value="1"/>
</dbReference>
<comment type="caution">
    <text evidence="10">The sequence shown here is derived from an EMBL/GenBank/DDBJ whole genome shotgun (WGS) entry which is preliminary data.</text>
</comment>
<feature type="transmembrane region" description="Helical" evidence="8">
    <location>
        <begin position="343"/>
        <end position="363"/>
    </location>
</feature>
<name>A0AA38IAI1_9CUCU</name>
<evidence type="ECO:0000313" key="10">
    <source>
        <dbReference type="EMBL" id="KAJ3651799.1"/>
    </source>
</evidence>
<dbReference type="InterPro" id="IPR052192">
    <property type="entry name" value="Insect_Ionotropic_Sensory_Rcpt"/>
</dbReference>
<keyword evidence="6" id="KW-0675">Receptor</keyword>
<keyword evidence="11" id="KW-1185">Reference proteome</keyword>
<comment type="subcellular location">
    <subcellularLocation>
        <location evidence="1">Cell membrane</location>
        <topology evidence="1">Multi-pass membrane protein</topology>
    </subcellularLocation>
</comment>
<dbReference type="EMBL" id="JALNTZ010000005">
    <property type="protein sequence ID" value="KAJ3651799.1"/>
    <property type="molecule type" value="Genomic_DNA"/>
</dbReference>
<keyword evidence="4 8" id="KW-1133">Transmembrane helix</keyword>
<evidence type="ECO:0000256" key="3">
    <source>
        <dbReference type="ARBA" id="ARBA00022692"/>
    </source>
</evidence>
<dbReference type="PANTHER" id="PTHR42643:SF38">
    <property type="entry name" value="IONOTROPIC RECEPTOR 100A"/>
    <property type="match status" value="1"/>
</dbReference>
<feature type="transmembrane region" description="Helical" evidence="8">
    <location>
        <begin position="526"/>
        <end position="546"/>
    </location>
</feature>
<evidence type="ECO:0000256" key="2">
    <source>
        <dbReference type="ARBA" id="ARBA00022475"/>
    </source>
</evidence>
<keyword evidence="3 8" id="KW-0812">Transmembrane</keyword>
<evidence type="ECO:0000256" key="8">
    <source>
        <dbReference type="SAM" id="Phobius"/>
    </source>
</evidence>
<keyword evidence="2" id="KW-1003">Cell membrane</keyword>
<evidence type="ECO:0000313" key="11">
    <source>
        <dbReference type="Proteomes" id="UP001168821"/>
    </source>
</evidence>
<organism evidence="10 11">
    <name type="scientific">Zophobas morio</name>
    <dbReference type="NCBI Taxonomy" id="2755281"/>
    <lineage>
        <taxon>Eukaryota</taxon>
        <taxon>Metazoa</taxon>
        <taxon>Ecdysozoa</taxon>
        <taxon>Arthropoda</taxon>
        <taxon>Hexapoda</taxon>
        <taxon>Insecta</taxon>
        <taxon>Pterygota</taxon>
        <taxon>Neoptera</taxon>
        <taxon>Endopterygota</taxon>
        <taxon>Coleoptera</taxon>
        <taxon>Polyphaga</taxon>
        <taxon>Cucujiformia</taxon>
        <taxon>Tenebrionidae</taxon>
        <taxon>Zophobas</taxon>
    </lineage>
</organism>
<evidence type="ECO:0000256" key="4">
    <source>
        <dbReference type="ARBA" id="ARBA00022989"/>
    </source>
</evidence>
<gene>
    <name evidence="10" type="ORF">Zmor_017810</name>
</gene>
<keyword evidence="5 8" id="KW-0472">Membrane</keyword>